<dbReference type="InterPro" id="IPR036388">
    <property type="entry name" value="WH-like_DNA-bd_sf"/>
</dbReference>
<evidence type="ECO:0000259" key="12">
    <source>
        <dbReference type="Pfam" id="PF04695"/>
    </source>
</evidence>
<comment type="function">
    <text evidence="10">Component of the PEX13-PEX14 docking complex, a translocon channel that specifically mediates the import of peroxisomal cargo proteins bound to PEX5 receptor. The PEX13-PEX14 docking complex forms a large import pore which can be opened to a diameter of about 9 nm. Mechanistically, PEX5 receptor along with cargo proteins associates with the PEX14 subunit of the PEX13-PEX14 docking complex in the cytosol, leading to the insertion of the receptor into the organelle membrane with the concomitant translocation of the cargo into the peroxisome matrix.</text>
</comment>
<keyword evidence="3 10" id="KW-0653">Protein transport</keyword>
<feature type="region of interest" description="Disordered" evidence="11">
    <location>
        <begin position="250"/>
        <end position="355"/>
    </location>
</feature>
<dbReference type="InterPro" id="IPR025655">
    <property type="entry name" value="PEX14"/>
</dbReference>
<dbReference type="STRING" id="401625.A0A0P1BQ94"/>
<evidence type="ECO:0000256" key="8">
    <source>
        <dbReference type="ARBA" id="ARBA00029691"/>
    </source>
</evidence>
<feature type="domain" description="Peroxisome membrane anchor protein Pex14p N-terminal" evidence="12">
    <location>
        <begin position="10"/>
        <end position="53"/>
    </location>
</feature>
<feature type="compositionally biased region" description="Low complexity" evidence="11">
    <location>
        <begin position="343"/>
        <end position="355"/>
    </location>
</feature>
<keyword evidence="14" id="KW-1185">Reference proteome</keyword>
<dbReference type="GO" id="GO:0005102">
    <property type="term" value="F:signaling receptor binding"/>
    <property type="evidence" value="ECO:0007669"/>
    <property type="project" value="TreeGrafter"/>
</dbReference>
<reference evidence="14" key="1">
    <citation type="submission" date="2014-09" db="EMBL/GenBank/DDBJ databases">
        <authorList>
            <person name="Sharma Rahul"/>
            <person name="Thines Marco"/>
        </authorList>
    </citation>
    <scope>NUCLEOTIDE SEQUENCE [LARGE SCALE GENOMIC DNA]</scope>
</reference>
<evidence type="ECO:0000313" key="13">
    <source>
        <dbReference type="EMBL" id="CEH17997.1"/>
    </source>
</evidence>
<evidence type="ECO:0000256" key="4">
    <source>
        <dbReference type="ARBA" id="ARBA00023010"/>
    </source>
</evidence>
<keyword evidence="6 10" id="KW-0576">Peroxisome</keyword>
<evidence type="ECO:0000256" key="3">
    <source>
        <dbReference type="ARBA" id="ARBA00022927"/>
    </source>
</evidence>
<dbReference type="Pfam" id="PF04695">
    <property type="entry name" value="Pex14_N"/>
    <property type="match status" value="1"/>
</dbReference>
<evidence type="ECO:0000256" key="9">
    <source>
        <dbReference type="ARBA" id="ARBA00046271"/>
    </source>
</evidence>
<dbReference type="Gene3D" id="1.10.10.10">
    <property type="entry name" value="Winged helix-like DNA-binding domain superfamily/Winged helix DNA-binding domain"/>
    <property type="match status" value="1"/>
</dbReference>
<evidence type="ECO:0000256" key="6">
    <source>
        <dbReference type="ARBA" id="ARBA00023140"/>
    </source>
</evidence>
<keyword evidence="5 10" id="KW-0472">Membrane</keyword>
<dbReference type="AlphaFoldDB" id="A0A0P1BQ94"/>
<feature type="region of interest" description="Disordered" evidence="11">
    <location>
        <begin position="53"/>
        <end position="78"/>
    </location>
</feature>
<keyword evidence="4" id="KW-0811">Translocation</keyword>
<evidence type="ECO:0000256" key="1">
    <source>
        <dbReference type="ARBA" id="ARBA00005443"/>
    </source>
</evidence>
<sequence length="355" mass="36645">MSASTNAAPRADMVQSAVSFLLDPAVSTSTMDQRLQFLSSKGLTQSEIQEALRLSSTTTTSSTHLSPAPSAQGQVGPFQPQSYAQSAPYYAAPAGQYAYGQPNQRANDWRDWFIMAVVAGTAGYGVMSLARPPNADVLTTDLESLTAKYDAVSSQLSALEETTESVKVGVEEQRKAVDQGIKEVESAVDLIKKGETRRDDEIRKVVDEVEEIKKSLPKMFEKTQSAQAQSLSDLQSELKSLKSLLVSRGGAGAGAGTGASRYSSGVGGPSSGTSGGRDSPALGFKPSIPAWQLAGGSGSGASAAGSGTESNTPAKDAKVGATSASSDEEKSVQRGLQKGGASGEESATGAYSIPS</sequence>
<name>A0A0P1BQ94_9BASI</name>
<proteinExistence type="inferred from homology"/>
<comment type="similarity">
    <text evidence="1 10">Belongs to the peroxin-14 family.</text>
</comment>
<dbReference type="PANTHER" id="PTHR23058:SF0">
    <property type="entry name" value="PEROXISOMAL MEMBRANE PROTEIN PEX14"/>
    <property type="match status" value="1"/>
</dbReference>
<evidence type="ECO:0000256" key="2">
    <source>
        <dbReference type="ARBA" id="ARBA00022448"/>
    </source>
</evidence>
<evidence type="ECO:0000256" key="7">
    <source>
        <dbReference type="ARBA" id="ARBA00029502"/>
    </source>
</evidence>
<evidence type="ECO:0000313" key="14">
    <source>
        <dbReference type="Proteomes" id="UP000054845"/>
    </source>
</evidence>
<keyword evidence="2 10" id="KW-0813">Transport</keyword>
<accession>A0A0P1BQ94</accession>
<feature type="compositionally biased region" description="Gly residues" evidence="11">
    <location>
        <begin position="265"/>
        <end position="275"/>
    </location>
</feature>
<dbReference type="EMBL" id="CCYA01000269">
    <property type="protein sequence ID" value="CEH17997.1"/>
    <property type="molecule type" value="Genomic_DNA"/>
</dbReference>
<dbReference type="GO" id="GO:1990429">
    <property type="term" value="C:peroxisomal importomer complex"/>
    <property type="evidence" value="ECO:0007669"/>
    <property type="project" value="TreeGrafter"/>
</dbReference>
<comment type="subcellular location">
    <subcellularLocation>
        <location evidence="9 10">Peroxisome membrane</location>
    </subcellularLocation>
</comment>
<evidence type="ECO:0000256" key="11">
    <source>
        <dbReference type="SAM" id="MobiDB-lite"/>
    </source>
</evidence>
<organism evidence="13 14">
    <name type="scientific">Ceraceosorus bombacis</name>
    <dbReference type="NCBI Taxonomy" id="401625"/>
    <lineage>
        <taxon>Eukaryota</taxon>
        <taxon>Fungi</taxon>
        <taxon>Dikarya</taxon>
        <taxon>Basidiomycota</taxon>
        <taxon>Ustilaginomycotina</taxon>
        <taxon>Exobasidiomycetes</taxon>
        <taxon>Ceraceosorales</taxon>
        <taxon>Ceraceosoraceae</taxon>
        <taxon>Ceraceosorus</taxon>
    </lineage>
</organism>
<dbReference type="OrthoDB" id="5549158at2759"/>
<dbReference type="InterPro" id="IPR006785">
    <property type="entry name" value="Pex14_N"/>
</dbReference>
<evidence type="ECO:0000256" key="10">
    <source>
        <dbReference type="RuleBase" id="RU367032"/>
    </source>
</evidence>
<dbReference type="Proteomes" id="UP000054845">
    <property type="component" value="Unassembled WGS sequence"/>
</dbReference>
<dbReference type="GO" id="GO:0005778">
    <property type="term" value="C:peroxisomal membrane"/>
    <property type="evidence" value="ECO:0007669"/>
    <property type="project" value="UniProtKB-SubCell"/>
</dbReference>
<protein>
    <recommendedName>
        <fullName evidence="7 10">Peroxisomal membrane protein PEX14</fullName>
    </recommendedName>
    <alternativeName>
        <fullName evidence="8 10">Peroxin-14</fullName>
    </alternativeName>
</protein>
<evidence type="ECO:0000256" key="5">
    <source>
        <dbReference type="ARBA" id="ARBA00023136"/>
    </source>
</evidence>
<dbReference type="PANTHER" id="PTHR23058">
    <property type="entry name" value="PEROXISOMAL MEMBRANE PROTEIN PEX14"/>
    <property type="match status" value="1"/>
</dbReference>
<dbReference type="GO" id="GO:0016560">
    <property type="term" value="P:protein import into peroxisome matrix, docking"/>
    <property type="evidence" value="ECO:0007669"/>
    <property type="project" value="UniProtKB-UniRule"/>
</dbReference>